<comment type="caution">
    <text evidence="8">The sequence shown here is derived from an EMBL/GenBank/DDBJ whole genome shotgun (WGS) entry which is preliminary data.</text>
</comment>
<dbReference type="Gene3D" id="3.30.230.10">
    <property type="match status" value="1"/>
</dbReference>
<dbReference type="Pfam" id="PF00825">
    <property type="entry name" value="Ribonuclease_P"/>
    <property type="match status" value="1"/>
</dbReference>
<dbReference type="GO" id="GO:0000049">
    <property type="term" value="F:tRNA binding"/>
    <property type="evidence" value="ECO:0007669"/>
    <property type="project" value="UniProtKB-UniRule"/>
</dbReference>
<evidence type="ECO:0000256" key="4">
    <source>
        <dbReference type="ARBA" id="ARBA00022801"/>
    </source>
</evidence>
<keyword evidence="2 6" id="KW-0540">Nuclease</keyword>
<dbReference type="InterPro" id="IPR014721">
    <property type="entry name" value="Ribsml_uS5_D2-typ_fold_subgr"/>
</dbReference>
<dbReference type="EC" id="3.1.26.5" evidence="6 7"/>
<dbReference type="PANTHER" id="PTHR33992">
    <property type="entry name" value="RIBONUCLEASE P PROTEIN COMPONENT"/>
    <property type="match status" value="1"/>
</dbReference>
<gene>
    <name evidence="6" type="primary">rnpA</name>
    <name evidence="8" type="ORF">IV68_GL000513</name>
</gene>
<dbReference type="HAMAP" id="MF_00227">
    <property type="entry name" value="RNase_P"/>
    <property type="match status" value="1"/>
</dbReference>
<dbReference type="EMBL" id="JQAX01000002">
    <property type="protein sequence ID" value="KRN32165.1"/>
    <property type="molecule type" value="Genomic_DNA"/>
</dbReference>
<accession>A0A0R2G1E5</accession>
<keyword evidence="1 6" id="KW-0819">tRNA processing</keyword>
<keyword evidence="3 6" id="KW-0255">Endonuclease</keyword>
<dbReference type="InParanoid" id="A0A0R2G1E5"/>
<keyword evidence="5 6" id="KW-0694">RNA-binding</keyword>
<evidence type="ECO:0000256" key="2">
    <source>
        <dbReference type="ARBA" id="ARBA00022722"/>
    </source>
</evidence>
<organism evidence="8 9">
    <name type="scientific">Weissella halotolerans DSM 20190</name>
    <dbReference type="NCBI Taxonomy" id="1123500"/>
    <lineage>
        <taxon>Bacteria</taxon>
        <taxon>Bacillati</taxon>
        <taxon>Bacillota</taxon>
        <taxon>Bacilli</taxon>
        <taxon>Lactobacillales</taxon>
        <taxon>Lactobacillaceae</taxon>
        <taxon>Weissella</taxon>
    </lineage>
</organism>
<dbReference type="NCBIfam" id="TIGR00188">
    <property type="entry name" value="rnpA"/>
    <property type="match status" value="1"/>
</dbReference>
<dbReference type="GO" id="GO:0042781">
    <property type="term" value="F:3'-tRNA processing endoribonuclease activity"/>
    <property type="evidence" value="ECO:0007669"/>
    <property type="project" value="TreeGrafter"/>
</dbReference>
<evidence type="ECO:0000256" key="3">
    <source>
        <dbReference type="ARBA" id="ARBA00022759"/>
    </source>
</evidence>
<name>A0A0R2G1E5_9LACO</name>
<comment type="catalytic activity">
    <reaction evidence="6">
        <text>Endonucleolytic cleavage of RNA, removing 5'-extranucleotides from tRNA precursor.</text>
        <dbReference type="EC" id="3.1.26.5"/>
    </reaction>
</comment>
<dbReference type="AlphaFoldDB" id="A0A0R2G1E5"/>
<keyword evidence="9" id="KW-1185">Reference proteome</keyword>
<comment type="similarity">
    <text evidence="6">Belongs to the RnpA family.</text>
</comment>
<comment type="subunit">
    <text evidence="6">Consists of a catalytic RNA component (M1 or rnpB) and a protein subunit.</text>
</comment>
<sequence>MRFLFALRVNNGEKMRKSYRVKTEKDFQKVFDQHNSHANKMFIVYTMQRAEPKHLRLGISISKKVGLRGHERVWVKRRIRQSVLELMPKMRSDVDILVIARPSAHDQDMAIIKKNLVHVFSLAHLFIDDNEQAD</sequence>
<evidence type="ECO:0000256" key="7">
    <source>
        <dbReference type="NCBIfam" id="TIGR00188"/>
    </source>
</evidence>
<dbReference type="GO" id="GO:0030677">
    <property type="term" value="C:ribonuclease P complex"/>
    <property type="evidence" value="ECO:0007669"/>
    <property type="project" value="TreeGrafter"/>
</dbReference>
<dbReference type="InterPro" id="IPR020568">
    <property type="entry name" value="Ribosomal_Su5_D2-typ_SF"/>
</dbReference>
<evidence type="ECO:0000256" key="1">
    <source>
        <dbReference type="ARBA" id="ARBA00022694"/>
    </source>
</evidence>
<dbReference type="Proteomes" id="UP000051296">
    <property type="component" value="Unassembled WGS sequence"/>
</dbReference>
<dbReference type="GO" id="GO:0001682">
    <property type="term" value="P:tRNA 5'-leader removal"/>
    <property type="evidence" value="ECO:0007669"/>
    <property type="project" value="UniProtKB-UniRule"/>
</dbReference>
<reference evidence="8 9" key="1">
    <citation type="journal article" date="2015" name="Genome Announc.">
        <title>Expanding the biotechnology potential of lactobacilli through comparative genomics of 213 strains and associated genera.</title>
        <authorList>
            <person name="Sun Z."/>
            <person name="Harris H.M."/>
            <person name="McCann A."/>
            <person name="Guo C."/>
            <person name="Argimon S."/>
            <person name="Zhang W."/>
            <person name="Yang X."/>
            <person name="Jeffery I.B."/>
            <person name="Cooney J.C."/>
            <person name="Kagawa T.F."/>
            <person name="Liu W."/>
            <person name="Song Y."/>
            <person name="Salvetti E."/>
            <person name="Wrobel A."/>
            <person name="Rasinkangas P."/>
            <person name="Parkhill J."/>
            <person name="Rea M.C."/>
            <person name="O'Sullivan O."/>
            <person name="Ritari J."/>
            <person name="Douillard F.P."/>
            <person name="Paul Ross R."/>
            <person name="Yang R."/>
            <person name="Briner A.E."/>
            <person name="Felis G.E."/>
            <person name="de Vos W.M."/>
            <person name="Barrangou R."/>
            <person name="Klaenhammer T.R."/>
            <person name="Caufield P.W."/>
            <person name="Cui Y."/>
            <person name="Zhang H."/>
            <person name="O'Toole P.W."/>
        </authorList>
    </citation>
    <scope>NUCLEOTIDE SEQUENCE [LARGE SCALE GENOMIC DNA]</scope>
    <source>
        <strain evidence="8 9">DSM 20190</strain>
    </source>
</reference>
<evidence type="ECO:0000313" key="8">
    <source>
        <dbReference type="EMBL" id="KRN32165.1"/>
    </source>
</evidence>
<keyword evidence="4 6" id="KW-0378">Hydrolase</keyword>
<evidence type="ECO:0000256" key="6">
    <source>
        <dbReference type="HAMAP-Rule" id="MF_00227"/>
    </source>
</evidence>
<comment type="function">
    <text evidence="6">RNaseP catalyzes the removal of the 5'-leader sequence from pre-tRNA to produce the mature 5'-terminus. It can also cleave other RNA substrates such as 4.5S RNA. The protein component plays an auxiliary but essential role in vivo by binding to the 5'-leader sequence and broadening the substrate specificity of the ribozyme.</text>
</comment>
<protein>
    <recommendedName>
        <fullName evidence="6 7">Ribonuclease P protein component</fullName>
        <shortName evidence="6">RNase P protein</shortName>
        <shortName evidence="6">RNaseP protein</shortName>
        <ecNumber evidence="6 7">3.1.26.5</ecNumber>
    </recommendedName>
    <alternativeName>
        <fullName evidence="6">Protein C5</fullName>
    </alternativeName>
</protein>
<dbReference type="FunCoup" id="A0A0R2G1E5">
    <property type="interactions" value="187"/>
</dbReference>
<proteinExistence type="inferred from homology"/>
<dbReference type="PATRIC" id="fig|1123500.6.peg.516"/>
<dbReference type="InterPro" id="IPR000100">
    <property type="entry name" value="RNase_P"/>
</dbReference>
<evidence type="ECO:0000313" key="9">
    <source>
        <dbReference type="Proteomes" id="UP000051296"/>
    </source>
</evidence>
<dbReference type="eggNOG" id="COG0594">
    <property type="taxonomic scope" value="Bacteria"/>
</dbReference>
<dbReference type="SUPFAM" id="SSF54211">
    <property type="entry name" value="Ribosomal protein S5 domain 2-like"/>
    <property type="match status" value="1"/>
</dbReference>
<dbReference type="PANTHER" id="PTHR33992:SF1">
    <property type="entry name" value="RIBONUCLEASE P PROTEIN COMPONENT"/>
    <property type="match status" value="1"/>
</dbReference>
<dbReference type="STRING" id="1123500.GCA_000420365_00927"/>
<evidence type="ECO:0000256" key="5">
    <source>
        <dbReference type="ARBA" id="ARBA00022884"/>
    </source>
</evidence>
<dbReference type="GO" id="GO:0004526">
    <property type="term" value="F:ribonuclease P activity"/>
    <property type="evidence" value="ECO:0007669"/>
    <property type="project" value="UniProtKB-UniRule"/>
</dbReference>